<dbReference type="GO" id="GO:0016020">
    <property type="term" value="C:membrane"/>
    <property type="evidence" value="ECO:0007669"/>
    <property type="project" value="UniProtKB-SubCell"/>
</dbReference>
<evidence type="ECO:0000256" key="1">
    <source>
        <dbReference type="ARBA" id="ARBA00004141"/>
    </source>
</evidence>
<feature type="transmembrane region" description="Helical" evidence="6">
    <location>
        <begin position="103"/>
        <end position="125"/>
    </location>
</feature>
<comment type="subcellular location">
    <subcellularLocation>
        <location evidence="1">Membrane</location>
        <topology evidence="1">Multi-pass membrane protein</topology>
    </subcellularLocation>
</comment>
<evidence type="ECO:0000256" key="2">
    <source>
        <dbReference type="ARBA" id="ARBA00007511"/>
    </source>
</evidence>
<dbReference type="Pfam" id="PF03741">
    <property type="entry name" value="TerC"/>
    <property type="match status" value="1"/>
</dbReference>
<keyword evidence="5 6" id="KW-0472">Membrane</keyword>
<dbReference type="InterPro" id="IPR022369">
    <property type="entry name" value="Integral_membrane_TerC_rswitch"/>
</dbReference>
<dbReference type="AlphaFoldDB" id="A0A6J4VIG7"/>
<reference evidence="7" key="1">
    <citation type="submission" date="2020-02" db="EMBL/GenBank/DDBJ databases">
        <authorList>
            <person name="Meier V. D."/>
        </authorList>
    </citation>
    <scope>NUCLEOTIDE SEQUENCE</scope>
    <source>
        <strain evidence="7">AVDCRST_MAG19</strain>
    </source>
</reference>
<feature type="transmembrane region" description="Helical" evidence="6">
    <location>
        <begin position="257"/>
        <end position="275"/>
    </location>
</feature>
<dbReference type="PANTHER" id="PTHR30238:SF0">
    <property type="entry name" value="THYLAKOID MEMBRANE PROTEIN TERC, CHLOROPLASTIC"/>
    <property type="match status" value="1"/>
</dbReference>
<evidence type="ECO:0000256" key="5">
    <source>
        <dbReference type="ARBA" id="ARBA00023136"/>
    </source>
</evidence>
<feature type="transmembrane region" description="Helical" evidence="6">
    <location>
        <begin position="131"/>
        <end position="148"/>
    </location>
</feature>
<feature type="transmembrane region" description="Helical" evidence="6">
    <location>
        <begin position="38"/>
        <end position="59"/>
    </location>
</feature>
<organism evidence="7">
    <name type="scientific">uncultured Thermomicrobiales bacterium</name>
    <dbReference type="NCBI Taxonomy" id="1645740"/>
    <lineage>
        <taxon>Bacteria</taxon>
        <taxon>Pseudomonadati</taxon>
        <taxon>Thermomicrobiota</taxon>
        <taxon>Thermomicrobia</taxon>
        <taxon>Thermomicrobiales</taxon>
        <taxon>environmental samples</taxon>
    </lineage>
</organism>
<name>A0A6J4VIG7_9BACT</name>
<dbReference type="NCBIfam" id="TIGR03718">
    <property type="entry name" value="R_switched_Alx"/>
    <property type="match status" value="1"/>
</dbReference>
<comment type="similarity">
    <text evidence="2">Belongs to the TerC family.</text>
</comment>
<protein>
    <submittedName>
        <fullName evidence="7">Integral membrane protein TerC</fullName>
    </submittedName>
</protein>
<feature type="transmembrane region" description="Helical" evidence="6">
    <location>
        <begin position="79"/>
        <end position="96"/>
    </location>
</feature>
<accession>A0A6J4VIG7</accession>
<keyword evidence="4 6" id="KW-1133">Transmembrane helix</keyword>
<sequence>MLVDLLPWIGFLAFVGAMLALDLGVFHREAHEVSRREALTWSTVWIGLALVFNAGVFYFQGRTAGIEWFTGYVVEKSLAVDNVFVFLLIFGAFAVPAKYQHRVLFWGIVGALIMRAILIAFAGVLLGTFHWTIYVFGAFLIFTGFRFLRGGHETPALDDNRLVRLAKRFYPVTEGYEGPRFFVKRNGVRFVTPLFLVLILVETTDLVFAVDSIPAIYAITDDPFIVFTSNIMAILGLRALYFVLAGYLAGLRYLKQGLAGVLVFVGAKMLLIDVYKMPPLVSLGVIISILTVAFIASALARRGDEGGAPHGPTAVAPANDVA</sequence>
<keyword evidence="3 6" id="KW-0812">Transmembrane</keyword>
<dbReference type="EMBL" id="CADCWL010000198">
    <property type="protein sequence ID" value="CAA9577272.1"/>
    <property type="molecule type" value="Genomic_DNA"/>
</dbReference>
<evidence type="ECO:0000313" key="7">
    <source>
        <dbReference type="EMBL" id="CAA9577272.1"/>
    </source>
</evidence>
<dbReference type="InterPro" id="IPR005496">
    <property type="entry name" value="Integral_membrane_TerC"/>
</dbReference>
<evidence type="ECO:0000256" key="3">
    <source>
        <dbReference type="ARBA" id="ARBA00022692"/>
    </source>
</evidence>
<feature type="transmembrane region" description="Helical" evidence="6">
    <location>
        <begin position="281"/>
        <end position="300"/>
    </location>
</feature>
<gene>
    <name evidence="7" type="ORF">AVDCRST_MAG19-3451</name>
</gene>
<feature type="transmembrane region" description="Helical" evidence="6">
    <location>
        <begin position="231"/>
        <end position="250"/>
    </location>
</feature>
<proteinExistence type="inferred from homology"/>
<evidence type="ECO:0000256" key="4">
    <source>
        <dbReference type="ARBA" id="ARBA00022989"/>
    </source>
</evidence>
<dbReference type="PANTHER" id="PTHR30238">
    <property type="entry name" value="MEMBRANE BOUND PREDICTED REDOX MODULATOR"/>
    <property type="match status" value="1"/>
</dbReference>
<feature type="transmembrane region" description="Helical" evidence="6">
    <location>
        <begin position="194"/>
        <end position="219"/>
    </location>
</feature>
<evidence type="ECO:0000256" key="6">
    <source>
        <dbReference type="SAM" id="Phobius"/>
    </source>
</evidence>
<feature type="transmembrane region" description="Helical" evidence="6">
    <location>
        <begin position="6"/>
        <end position="26"/>
    </location>
</feature>